<keyword evidence="1" id="KW-0812">Transmembrane</keyword>
<comment type="caution">
    <text evidence="2">The sequence shown here is derived from an EMBL/GenBank/DDBJ whole genome shotgun (WGS) entry which is preliminary data.</text>
</comment>
<name>A0A0G2A7A1_9BACT</name>
<feature type="transmembrane region" description="Helical" evidence="1">
    <location>
        <begin position="43"/>
        <end position="64"/>
    </location>
</feature>
<feature type="transmembrane region" description="Helical" evidence="1">
    <location>
        <begin position="14"/>
        <end position="31"/>
    </location>
</feature>
<dbReference type="AlphaFoldDB" id="A0A0G2A7A1"/>
<dbReference type="EMBL" id="LCRM01000014">
    <property type="protein sequence ID" value="KKW36777.1"/>
    <property type="molecule type" value="Genomic_DNA"/>
</dbReference>
<sequence>MVEIILVIAGQPNVYLWGVNLVVFIGLSIWLKTKGHLVFGRILAVNVLSGLLIGLIVAAFRLVWERKLYLIFNLVTEPLITAAGGFLIGALAFSVLGRSVRLPLIGGAPTPSKNNVNRKEVREWTKKRTR</sequence>
<keyword evidence="1" id="KW-0472">Membrane</keyword>
<gene>
    <name evidence="2" type="ORF">UY81_C0014G0009</name>
</gene>
<evidence type="ECO:0000313" key="2">
    <source>
        <dbReference type="EMBL" id="KKW36777.1"/>
    </source>
</evidence>
<organism evidence="2 3">
    <name type="scientific">Candidatus Giovannonibacteria bacterium GW2011_GWA2_53_7</name>
    <dbReference type="NCBI Taxonomy" id="1618650"/>
    <lineage>
        <taxon>Bacteria</taxon>
        <taxon>Candidatus Giovannoniibacteriota</taxon>
    </lineage>
</organism>
<proteinExistence type="predicted"/>
<keyword evidence="1" id="KW-1133">Transmembrane helix</keyword>
<protein>
    <submittedName>
        <fullName evidence="2">Uncharacterized protein</fullName>
    </submittedName>
</protein>
<reference evidence="2 3" key="1">
    <citation type="journal article" date="2015" name="Nature">
        <title>rRNA introns, odd ribosomes, and small enigmatic genomes across a large radiation of phyla.</title>
        <authorList>
            <person name="Brown C.T."/>
            <person name="Hug L.A."/>
            <person name="Thomas B.C."/>
            <person name="Sharon I."/>
            <person name="Castelle C.J."/>
            <person name="Singh A."/>
            <person name="Wilkins M.J."/>
            <person name="Williams K.H."/>
            <person name="Banfield J.F."/>
        </authorList>
    </citation>
    <scope>NUCLEOTIDE SEQUENCE [LARGE SCALE GENOMIC DNA]</scope>
</reference>
<evidence type="ECO:0000256" key="1">
    <source>
        <dbReference type="SAM" id="Phobius"/>
    </source>
</evidence>
<accession>A0A0G2A7A1</accession>
<feature type="transmembrane region" description="Helical" evidence="1">
    <location>
        <begin position="70"/>
        <end position="96"/>
    </location>
</feature>
<dbReference type="Proteomes" id="UP000034290">
    <property type="component" value="Unassembled WGS sequence"/>
</dbReference>
<evidence type="ECO:0000313" key="3">
    <source>
        <dbReference type="Proteomes" id="UP000034290"/>
    </source>
</evidence>